<gene>
    <name evidence="1" type="ORF">JCM9152_1398</name>
</gene>
<dbReference type="RefSeq" id="WP_035342193.1">
    <property type="nucleotide sequence ID" value="NZ_BAUU01000008.1"/>
</dbReference>
<dbReference type="OrthoDB" id="2831403at2"/>
<name>W4QDJ2_9BACI</name>
<sequence>MKIGLLLVEESPAGVQQLIQTVAFQFIQDHELFSIEINDQSEVKVQRYQKEQILFSQEFEAPMIRPSHLRNEVDPAIFDQFDQVVVLGEKSNIGNDLLEKLTISHLHIPLIDGDTGQNLGYDTALDSIVDQILKVKDTINSMKYDHPRIFGIQLPEGLSENLIQDVVVAVNEHRIQDMLELEGIATLLKQSIANGKTYGFIIFDEHLNPNEVVKQLEQYVAVDWKYVQIDQSLILGPYPSGADRLIANKLAQKIIQWCLSHK</sequence>
<dbReference type="EMBL" id="BAUU01000008">
    <property type="protein sequence ID" value="GAE30007.1"/>
    <property type="molecule type" value="Genomic_DNA"/>
</dbReference>
<evidence type="ECO:0000313" key="2">
    <source>
        <dbReference type="Proteomes" id="UP000018895"/>
    </source>
</evidence>
<dbReference type="SUPFAM" id="SSF53784">
    <property type="entry name" value="Phosphofructokinase"/>
    <property type="match status" value="1"/>
</dbReference>
<protein>
    <submittedName>
        <fullName evidence="1">Uncharacterized protein</fullName>
    </submittedName>
</protein>
<keyword evidence="2" id="KW-1185">Reference proteome</keyword>
<dbReference type="GO" id="GO:0003872">
    <property type="term" value="F:6-phosphofructokinase activity"/>
    <property type="evidence" value="ECO:0007669"/>
    <property type="project" value="InterPro"/>
</dbReference>
<organism evidence="1 2">
    <name type="scientific">Halalkalibacter hemicellulosilyticusJCM 9152</name>
    <dbReference type="NCBI Taxonomy" id="1236971"/>
    <lineage>
        <taxon>Bacteria</taxon>
        <taxon>Bacillati</taxon>
        <taxon>Bacillota</taxon>
        <taxon>Bacilli</taxon>
        <taxon>Bacillales</taxon>
        <taxon>Bacillaceae</taxon>
        <taxon>Halalkalibacter</taxon>
    </lineage>
</organism>
<dbReference type="Proteomes" id="UP000018895">
    <property type="component" value="Unassembled WGS sequence"/>
</dbReference>
<dbReference type="STRING" id="1236971.JCM9152_1398"/>
<accession>W4QDJ2</accession>
<proteinExistence type="predicted"/>
<dbReference type="InterPro" id="IPR035966">
    <property type="entry name" value="PKF_sf"/>
</dbReference>
<reference evidence="1" key="1">
    <citation type="journal article" date="2014" name="Genome Announc.">
        <title>Draft Genome Sequences of Three Alkaliphilic Bacillus Strains, Bacillus wakoensis JCM 9140T, Bacillus akibai JCM 9157T, and Bacillus hemicellulosilyticus JCM 9152T.</title>
        <authorList>
            <person name="Yuki M."/>
            <person name="Oshima K."/>
            <person name="Suda W."/>
            <person name="Oshida Y."/>
            <person name="Kitamura K."/>
            <person name="Iida T."/>
            <person name="Hattori M."/>
            <person name="Ohkuma M."/>
        </authorList>
    </citation>
    <scope>NUCLEOTIDE SEQUENCE [LARGE SCALE GENOMIC DNA]</scope>
    <source>
        <strain evidence="1">JCM 9152</strain>
    </source>
</reference>
<evidence type="ECO:0000313" key="1">
    <source>
        <dbReference type="EMBL" id="GAE30007.1"/>
    </source>
</evidence>
<dbReference type="Gene3D" id="3.40.50.460">
    <property type="entry name" value="Phosphofructokinase domain"/>
    <property type="match status" value="1"/>
</dbReference>
<dbReference type="AlphaFoldDB" id="W4QDJ2"/>
<comment type="caution">
    <text evidence="1">The sequence shown here is derived from an EMBL/GenBank/DDBJ whole genome shotgun (WGS) entry which is preliminary data.</text>
</comment>